<keyword evidence="7" id="KW-0418">Kinase</keyword>
<name>A0A6A6P2Q0_9PEZI</name>
<dbReference type="GO" id="GO:0005524">
    <property type="term" value="F:ATP binding"/>
    <property type="evidence" value="ECO:0007669"/>
    <property type="project" value="UniProtKB-UniRule"/>
</dbReference>
<keyword evidence="4" id="KW-0723">Serine/threonine-protein kinase</keyword>
<dbReference type="PROSITE" id="PS00107">
    <property type="entry name" value="PROTEIN_KINASE_ATP"/>
    <property type="match status" value="1"/>
</dbReference>
<evidence type="ECO:0000256" key="1">
    <source>
        <dbReference type="ARBA" id="ARBA00022741"/>
    </source>
</evidence>
<organism evidence="7 8">
    <name type="scientific">Lineolata rhizophorae</name>
    <dbReference type="NCBI Taxonomy" id="578093"/>
    <lineage>
        <taxon>Eukaryota</taxon>
        <taxon>Fungi</taxon>
        <taxon>Dikarya</taxon>
        <taxon>Ascomycota</taxon>
        <taxon>Pezizomycotina</taxon>
        <taxon>Dothideomycetes</taxon>
        <taxon>Dothideomycetes incertae sedis</taxon>
        <taxon>Lineolatales</taxon>
        <taxon>Lineolataceae</taxon>
        <taxon>Lineolata</taxon>
    </lineage>
</organism>
<dbReference type="PANTHER" id="PTHR24346:SF30">
    <property type="entry name" value="MATERNAL EMBRYONIC LEUCINE ZIPPER KINASE"/>
    <property type="match status" value="1"/>
</dbReference>
<evidence type="ECO:0000313" key="7">
    <source>
        <dbReference type="EMBL" id="KAF2458067.1"/>
    </source>
</evidence>
<feature type="region of interest" description="Disordered" evidence="5">
    <location>
        <begin position="314"/>
        <end position="377"/>
    </location>
</feature>
<feature type="domain" description="Protein kinase" evidence="6">
    <location>
        <begin position="29"/>
        <end position="289"/>
    </location>
</feature>
<dbReference type="InterPro" id="IPR017441">
    <property type="entry name" value="Protein_kinase_ATP_BS"/>
</dbReference>
<dbReference type="SUPFAM" id="SSF56112">
    <property type="entry name" value="Protein kinase-like (PK-like)"/>
    <property type="match status" value="1"/>
</dbReference>
<accession>A0A6A6P2Q0</accession>
<dbReference type="EMBL" id="MU001679">
    <property type="protein sequence ID" value="KAF2458067.1"/>
    <property type="molecule type" value="Genomic_DNA"/>
</dbReference>
<dbReference type="GO" id="GO:0005737">
    <property type="term" value="C:cytoplasm"/>
    <property type="evidence" value="ECO:0007669"/>
    <property type="project" value="TreeGrafter"/>
</dbReference>
<evidence type="ECO:0000259" key="6">
    <source>
        <dbReference type="PROSITE" id="PS50011"/>
    </source>
</evidence>
<dbReference type="Pfam" id="PF00069">
    <property type="entry name" value="Pkinase"/>
    <property type="match status" value="1"/>
</dbReference>
<dbReference type="AlphaFoldDB" id="A0A6A6P2Q0"/>
<protein>
    <submittedName>
        <fullName evidence="7">Kinase-like domain-containing protein</fullName>
    </submittedName>
</protein>
<proteinExistence type="inferred from homology"/>
<dbReference type="InterPro" id="IPR011009">
    <property type="entry name" value="Kinase-like_dom_sf"/>
</dbReference>
<dbReference type="GO" id="GO:0004674">
    <property type="term" value="F:protein serine/threonine kinase activity"/>
    <property type="evidence" value="ECO:0007669"/>
    <property type="project" value="UniProtKB-KW"/>
</dbReference>
<feature type="compositionally biased region" description="Pro residues" evidence="5">
    <location>
        <begin position="329"/>
        <end position="338"/>
    </location>
</feature>
<dbReference type="InterPro" id="IPR000719">
    <property type="entry name" value="Prot_kinase_dom"/>
</dbReference>
<evidence type="ECO:0000256" key="2">
    <source>
        <dbReference type="ARBA" id="ARBA00022840"/>
    </source>
</evidence>
<dbReference type="Proteomes" id="UP000799766">
    <property type="component" value="Unassembled WGS sequence"/>
</dbReference>
<dbReference type="SMART" id="SM00220">
    <property type="entry name" value="S_TKc"/>
    <property type="match status" value="1"/>
</dbReference>
<keyword evidence="2 3" id="KW-0067">ATP-binding</keyword>
<dbReference type="PROSITE" id="PS00108">
    <property type="entry name" value="PROTEIN_KINASE_ST"/>
    <property type="match status" value="1"/>
</dbReference>
<gene>
    <name evidence="7" type="ORF">BDY21DRAFT_285050</name>
</gene>
<dbReference type="InterPro" id="IPR008271">
    <property type="entry name" value="Ser/Thr_kinase_AS"/>
</dbReference>
<keyword evidence="7" id="KW-0808">Transferase</keyword>
<dbReference type="GO" id="GO:0035556">
    <property type="term" value="P:intracellular signal transduction"/>
    <property type="evidence" value="ECO:0007669"/>
    <property type="project" value="TreeGrafter"/>
</dbReference>
<dbReference type="CDD" id="cd13993">
    <property type="entry name" value="STKc_Pat1_like"/>
    <property type="match status" value="1"/>
</dbReference>
<evidence type="ECO:0000256" key="4">
    <source>
        <dbReference type="RuleBase" id="RU000304"/>
    </source>
</evidence>
<dbReference type="PROSITE" id="PS50011">
    <property type="entry name" value="PROTEIN_KINASE_DOM"/>
    <property type="match status" value="1"/>
</dbReference>
<feature type="compositionally biased region" description="Low complexity" evidence="5">
    <location>
        <begin position="363"/>
        <end position="377"/>
    </location>
</feature>
<dbReference type="OrthoDB" id="541276at2759"/>
<dbReference type="Gene3D" id="1.10.510.10">
    <property type="entry name" value="Transferase(Phosphotransferase) domain 1"/>
    <property type="match status" value="1"/>
</dbReference>
<evidence type="ECO:0000256" key="3">
    <source>
        <dbReference type="PROSITE-ProRule" id="PRU10141"/>
    </source>
</evidence>
<sequence length="435" mass="47785">MYPTPPPSPTLNGTCAPEARLGHVLAGRLQLETILGVGAYGVVYTAIDLQDGTRYAVKALNKVGLELRQRKFQEREIQLHYQASQHPNVVSLAKIMDSPDCTYVVLEYCPDGDLFANITERSRYVGDDLMAKSAFLQILSAVEHCHNLGIYHRDLKPENILVTDDGMTLKLADFGLATSDAASSDFGCGSTFYMSPECQQPSPKAFSCYASAPNDVWSLGVILVNLTCGRNPWKRASLDDSTFRAFLRDPNFLKSILPLSPELNAILRRIFELNPAKRISLQELREAVIRCESLTAKPSAPTVMPQEYPAKYRRPCPVETRAPDYTPGVPSPLSPPGNMPAELHPAPTHVSDDSDVDSDDESVFSSGSSASSNSSTSSFCSPSSYANVANFQPYVIHQQQPAYVSTPPGPWAPLHAATSYFKNRPFYPRMGVRVF</sequence>
<feature type="compositionally biased region" description="Acidic residues" evidence="5">
    <location>
        <begin position="353"/>
        <end position="362"/>
    </location>
</feature>
<dbReference type="FunFam" id="1.10.510.10:FF:000549">
    <property type="entry name" value="Protein serine/threonine kinase (Ran1), putative"/>
    <property type="match status" value="1"/>
</dbReference>
<feature type="binding site" evidence="3">
    <location>
        <position position="58"/>
    </location>
    <ligand>
        <name>ATP</name>
        <dbReference type="ChEBI" id="CHEBI:30616"/>
    </ligand>
</feature>
<dbReference type="PANTHER" id="PTHR24346">
    <property type="entry name" value="MAP/MICROTUBULE AFFINITY-REGULATING KINASE"/>
    <property type="match status" value="1"/>
</dbReference>
<comment type="similarity">
    <text evidence="4">Belongs to the protein kinase superfamily.</text>
</comment>
<evidence type="ECO:0000256" key="5">
    <source>
        <dbReference type="SAM" id="MobiDB-lite"/>
    </source>
</evidence>
<keyword evidence="8" id="KW-1185">Reference proteome</keyword>
<evidence type="ECO:0000313" key="8">
    <source>
        <dbReference type="Proteomes" id="UP000799766"/>
    </source>
</evidence>
<keyword evidence="1 3" id="KW-0547">Nucleotide-binding</keyword>
<reference evidence="7" key="1">
    <citation type="journal article" date="2020" name="Stud. Mycol.">
        <title>101 Dothideomycetes genomes: a test case for predicting lifestyles and emergence of pathogens.</title>
        <authorList>
            <person name="Haridas S."/>
            <person name="Albert R."/>
            <person name="Binder M."/>
            <person name="Bloem J."/>
            <person name="Labutti K."/>
            <person name="Salamov A."/>
            <person name="Andreopoulos B."/>
            <person name="Baker S."/>
            <person name="Barry K."/>
            <person name="Bills G."/>
            <person name="Bluhm B."/>
            <person name="Cannon C."/>
            <person name="Castanera R."/>
            <person name="Culley D."/>
            <person name="Daum C."/>
            <person name="Ezra D."/>
            <person name="Gonzalez J."/>
            <person name="Henrissat B."/>
            <person name="Kuo A."/>
            <person name="Liang C."/>
            <person name="Lipzen A."/>
            <person name="Lutzoni F."/>
            <person name="Magnuson J."/>
            <person name="Mondo S."/>
            <person name="Nolan M."/>
            <person name="Ohm R."/>
            <person name="Pangilinan J."/>
            <person name="Park H.-J."/>
            <person name="Ramirez L."/>
            <person name="Alfaro M."/>
            <person name="Sun H."/>
            <person name="Tritt A."/>
            <person name="Yoshinaga Y."/>
            <person name="Zwiers L.-H."/>
            <person name="Turgeon B."/>
            <person name="Goodwin S."/>
            <person name="Spatafora J."/>
            <person name="Crous P."/>
            <person name="Grigoriev I."/>
        </authorList>
    </citation>
    <scope>NUCLEOTIDE SEQUENCE</scope>
    <source>
        <strain evidence="7">ATCC 16933</strain>
    </source>
</reference>